<sequence length="225" mass="25356">MKLLAVLIISTLLLACTTPTTIHLNVKYLEKEAQQKIVTDLNTAGFEVVTNKVDFPGDNLQSTIIYSPFLKNSESVNDVISTIKKHDYNVVQVDMLANSNHWYTKDSIGLYLLPTDFKPATQSISDKIIGDYVTHDCEHDASLSVKQSGEWSYQYSGGDDAKGNWSILDSTYLFIERDEPWINLYFKFSFSQQADMLSSVSITKLNPLNDSSYIVKCGFIKGIRQ</sequence>
<evidence type="ECO:0000313" key="3">
    <source>
        <dbReference type="Proteomes" id="UP000439994"/>
    </source>
</evidence>
<evidence type="ECO:0000313" key="2">
    <source>
        <dbReference type="EMBL" id="MUH72770.1"/>
    </source>
</evidence>
<organism evidence="2 3">
    <name type="scientific">Psychrosphaera haliotis</name>
    <dbReference type="NCBI Taxonomy" id="555083"/>
    <lineage>
        <taxon>Bacteria</taxon>
        <taxon>Pseudomonadati</taxon>
        <taxon>Pseudomonadota</taxon>
        <taxon>Gammaproteobacteria</taxon>
        <taxon>Alteromonadales</taxon>
        <taxon>Pseudoalteromonadaceae</taxon>
        <taxon>Psychrosphaera</taxon>
    </lineage>
</organism>
<proteinExistence type="predicted"/>
<dbReference type="AlphaFoldDB" id="A0A6N8FCP9"/>
<dbReference type="Proteomes" id="UP000439994">
    <property type="component" value="Unassembled WGS sequence"/>
</dbReference>
<keyword evidence="1" id="KW-0732">Signal</keyword>
<evidence type="ECO:0008006" key="4">
    <source>
        <dbReference type="Google" id="ProtNLM"/>
    </source>
</evidence>
<dbReference type="OrthoDB" id="5700077at2"/>
<dbReference type="PROSITE" id="PS51257">
    <property type="entry name" value="PROKAR_LIPOPROTEIN"/>
    <property type="match status" value="1"/>
</dbReference>
<feature type="signal peptide" evidence="1">
    <location>
        <begin position="1"/>
        <end position="15"/>
    </location>
</feature>
<gene>
    <name evidence="2" type="ORF">GNP35_09870</name>
</gene>
<name>A0A6N8FCP9_9GAMM</name>
<accession>A0A6N8FCP9</accession>
<reference evidence="2 3" key="1">
    <citation type="submission" date="2019-11" db="EMBL/GenBank/DDBJ databases">
        <title>P. haliotis isolates from Z. marina roots.</title>
        <authorList>
            <person name="Cohen M."/>
            <person name="Jospin G."/>
            <person name="Eisen J.A."/>
            <person name="Coil D.A."/>
        </authorList>
    </citation>
    <scope>NUCLEOTIDE SEQUENCE [LARGE SCALE GENOMIC DNA]</scope>
    <source>
        <strain evidence="2 3">UCD-MCMsp1aY</strain>
    </source>
</reference>
<dbReference type="RefSeq" id="WP_155695922.1">
    <property type="nucleotide sequence ID" value="NZ_WOCD01000003.1"/>
</dbReference>
<feature type="chain" id="PRO_5026853439" description="Lipoprotein" evidence="1">
    <location>
        <begin position="16"/>
        <end position="225"/>
    </location>
</feature>
<keyword evidence="3" id="KW-1185">Reference proteome</keyword>
<comment type="caution">
    <text evidence="2">The sequence shown here is derived from an EMBL/GenBank/DDBJ whole genome shotgun (WGS) entry which is preliminary data.</text>
</comment>
<protein>
    <recommendedName>
        <fullName evidence="4">Lipoprotein</fullName>
    </recommendedName>
</protein>
<evidence type="ECO:0000256" key="1">
    <source>
        <dbReference type="SAM" id="SignalP"/>
    </source>
</evidence>
<dbReference type="EMBL" id="WOCD01000003">
    <property type="protein sequence ID" value="MUH72770.1"/>
    <property type="molecule type" value="Genomic_DNA"/>
</dbReference>